<dbReference type="Pfam" id="PF01436">
    <property type="entry name" value="NHL"/>
    <property type="match status" value="3"/>
</dbReference>
<dbReference type="Gene3D" id="2.120.10.30">
    <property type="entry name" value="TolB, C-terminal domain"/>
    <property type="match status" value="2"/>
</dbReference>
<evidence type="ECO:0008006" key="3">
    <source>
        <dbReference type="Google" id="ProtNLM"/>
    </source>
</evidence>
<dbReference type="InterPro" id="IPR050952">
    <property type="entry name" value="TRIM-NHL_E3_ligases"/>
</dbReference>
<evidence type="ECO:0000256" key="1">
    <source>
        <dbReference type="ARBA" id="ARBA00022737"/>
    </source>
</evidence>
<reference evidence="2" key="1">
    <citation type="submission" date="2018-05" db="EMBL/GenBank/DDBJ databases">
        <authorList>
            <person name="Lanie J.A."/>
            <person name="Ng W.-L."/>
            <person name="Kazmierczak K.M."/>
            <person name="Andrzejewski T.M."/>
            <person name="Davidsen T.M."/>
            <person name="Wayne K.J."/>
            <person name="Tettelin H."/>
            <person name="Glass J.I."/>
            <person name="Rusch D."/>
            <person name="Podicherti R."/>
            <person name="Tsui H.-C.T."/>
            <person name="Winkler M.E."/>
        </authorList>
    </citation>
    <scope>NUCLEOTIDE SEQUENCE</scope>
</reference>
<name>A0A383ACA2_9ZZZZ</name>
<sequence length="238" mass="26126">MTKPHALLRAAFPYYATLGMRRVTTSPADIVACAGGDIFVLNRIDGEGGEIRRTNWEDEDNGVIGHGFIWPVQMIEGPNDTLVVSDEGDHTISFWTKDGEKIDSWGDYGNGDGELNRPSGIVFDAQGNLIVADTMNHRIQKFSVDGTYISGFGQYGNGDGQFNMPWGVGVDPDDGTIVVSDWRNDRVQKFSESGEYIFQFGSPGDGRGQLCRPAGISVDRHGDIYVADRGNHRIQMFG</sequence>
<dbReference type="PANTHER" id="PTHR24104:SF25">
    <property type="entry name" value="PROTEIN LIN-41"/>
    <property type="match status" value="1"/>
</dbReference>
<proteinExistence type="predicted"/>
<dbReference type="InterPro" id="IPR001258">
    <property type="entry name" value="NHL_repeat"/>
</dbReference>
<protein>
    <recommendedName>
        <fullName evidence="3">6-bladed beta-propeller</fullName>
    </recommendedName>
</protein>
<dbReference type="PROSITE" id="PS51125">
    <property type="entry name" value="NHL"/>
    <property type="match status" value="3"/>
</dbReference>
<dbReference type="GO" id="GO:0008270">
    <property type="term" value="F:zinc ion binding"/>
    <property type="evidence" value="ECO:0007669"/>
    <property type="project" value="UniProtKB-KW"/>
</dbReference>
<dbReference type="PANTHER" id="PTHR24104">
    <property type="entry name" value="E3 UBIQUITIN-PROTEIN LIGASE NHLRC1-RELATED"/>
    <property type="match status" value="1"/>
</dbReference>
<feature type="non-terminal residue" evidence="2">
    <location>
        <position position="238"/>
    </location>
</feature>
<dbReference type="CDD" id="cd05819">
    <property type="entry name" value="NHL"/>
    <property type="match status" value="1"/>
</dbReference>
<dbReference type="InterPro" id="IPR011042">
    <property type="entry name" value="6-blade_b-propeller_TolB-like"/>
</dbReference>
<dbReference type="EMBL" id="UINC01190886">
    <property type="protein sequence ID" value="SVE05251.1"/>
    <property type="molecule type" value="Genomic_DNA"/>
</dbReference>
<evidence type="ECO:0000313" key="2">
    <source>
        <dbReference type="EMBL" id="SVE05251.1"/>
    </source>
</evidence>
<keyword evidence="1" id="KW-0677">Repeat</keyword>
<organism evidence="2">
    <name type="scientific">marine metagenome</name>
    <dbReference type="NCBI Taxonomy" id="408172"/>
    <lineage>
        <taxon>unclassified sequences</taxon>
        <taxon>metagenomes</taxon>
        <taxon>ecological metagenomes</taxon>
    </lineage>
</organism>
<accession>A0A383ACA2</accession>
<gene>
    <name evidence="2" type="ORF">METZ01_LOCUS458105</name>
</gene>
<dbReference type="SUPFAM" id="SSF101898">
    <property type="entry name" value="NHL repeat"/>
    <property type="match status" value="1"/>
</dbReference>
<dbReference type="AlphaFoldDB" id="A0A383ACA2"/>